<dbReference type="SUPFAM" id="SSF54236">
    <property type="entry name" value="Ubiquitin-like"/>
    <property type="match status" value="1"/>
</dbReference>
<comment type="caution">
    <text evidence="3">The sequence shown here is derived from an EMBL/GenBank/DDBJ whole genome shotgun (WGS) entry which is preliminary data.</text>
</comment>
<dbReference type="InterPro" id="IPR029071">
    <property type="entry name" value="Ubiquitin-like_domsf"/>
</dbReference>
<dbReference type="InterPro" id="IPR000626">
    <property type="entry name" value="Ubiquitin-like_dom"/>
</dbReference>
<sequence length="454" mass="49501">MAAHYGDKCALCGRNDFLPHRCTLCSLLHCTDHMAPFAHECAGREDNTSKDRPQAFGLGRALAEEMDRVRRRFDGASEWATKEHFRVQGSQAGLVASFRAENKYLKAYREQAKAGKTRHKGHKTREKVRQMLLKSKAQGRSSLHADDRFYLEVRIGGLDVEEKGTASPSSLPPSAPASTPSVASSAEVVDYLFFSRLWSLGRVLDETIEKHRRALRQIYPSHYSPASPSHLPSSAPYFFLNERTGHSLRRYLGRSLHDLASWGVLDEGETLLLLPGEGEEEADGEDKAEERGGGQGQEEEREGGEGESGGKEEGARRGVDATERTAAVQGLAQSASEAVPGGVVSKDSPGVASFPSIPASPPPFPSTDTNGASPPTITVHVLQGSSVSHPIAFLVHEWPSVCIGDLKARVCSATGIRPERQRLLFKGCMEGEETKLCEWKGLKDGSKISLMTRK</sequence>
<keyword evidence="4" id="KW-1185">Reference proteome</keyword>
<feature type="region of interest" description="Disordered" evidence="1">
    <location>
        <begin position="275"/>
        <end position="372"/>
    </location>
</feature>
<proteinExistence type="predicted"/>
<dbReference type="Gene3D" id="3.10.20.90">
    <property type="entry name" value="Phosphatidylinositol 3-kinase Catalytic Subunit, Chain A, domain 1"/>
    <property type="match status" value="1"/>
</dbReference>
<organism evidence="3 4">
    <name type="scientific">Nannochloropsis salina CCMP1776</name>
    <dbReference type="NCBI Taxonomy" id="1027361"/>
    <lineage>
        <taxon>Eukaryota</taxon>
        <taxon>Sar</taxon>
        <taxon>Stramenopiles</taxon>
        <taxon>Ochrophyta</taxon>
        <taxon>Eustigmatophyceae</taxon>
        <taxon>Eustigmatales</taxon>
        <taxon>Monodopsidaceae</taxon>
        <taxon>Microchloropsis</taxon>
        <taxon>Microchloropsis salina</taxon>
    </lineage>
</organism>
<evidence type="ECO:0000313" key="4">
    <source>
        <dbReference type="Proteomes" id="UP000355283"/>
    </source>
</evidence>
<evidence type="ECO:0000313" key="3">
    <source>
        <dbReference type="EMBL" id="TFJ82344.1"/>
    </source>
</evidence>
<accession>A0A4D9CUT0</accession>
<protein>
    <recommendedName>
        <fullName evidence="2">Ubiquitin-like domain-containing protein</fullName>
    </recommendedName>
</protein>
<dbReference type="Gene3D" id="4.10.1110.10">
    <property type="entry name" value="AN1-like Zinc finger"/>
    <property type="match status" value="1"/>
</dbReference>
<evidence type="ECO:0000259" key="2">
    <source>
        <dbReference type="PROSITE" id="PS50053"/>
    </source>
</evidence>
<name>A0A4D9CUT0_9STRA</name>
<feature type="domain" description="Ubiquitin-like" evidence="2">
    <location>
        <begin position="375"/>
        <end position="454"/>
    </location>
</feature>
<dbReference type="InterPro" id="IPR035896">
    <property type="entry name" value="AN1-like_Znf"/>
</dbReference>
<evidence type="ECO:0000256" key="1">
    <source>
        <dbReference type="SAM" id="MobiDB-lite"/>
    </source>
</evidence>
<feature type="compositionally biased region" description="Acidic residues" evidence="1">
    <location>
        <begin position="277"/>
        <end position="287"/>
    </location>
</feature>
<dbReference type="Pfam" id="PF00240">
    <property type="entry name" value="ubiquitin"/>
    <property type="match status" value="1"/>
</dbReference>
<feature type="compositionally biased region" description="Basic and acidic residues" evidence="1">
    <location>
        <begin position="308"/>
        <end position="323"/>
    </location>
</feature>
<gene>
    <name evidence="3" type="ORF">NSK_006317</name>
</gene>
<dbReference type="AlphaFoldDB" id="A0A4D9CUT0"/>
<dbReference type="SUPFAM" id="SSF118310">
    <property type="entry name" value="AN1-like Zinc finger"/>
    <property type="match status" value="1"/>
</dbReference>
<dbReference type="PROSITE" id="PS50053">
    <property type="entry name" value="UBIQUITIN_2"/>
    <property type="match status" value="1"/>
</dbReference>
<dbReference type="EMBL" id="SDOX01000114">
    <property type="protein sequence ID" value="TFJ82344.1"/>
    <property type="molecule type" value="Genomic_DNA"/>
</dbReference>
<reference evidence="3 4" key="1">
    <citation type="submission" date="2019-01" db="EMBL/GenBank/DDBJ databases">
        <title>Nuclear Genome Assembly of the Microalgal Biofuel strain Nannochloropsis salina CCMP1776.</title>
        <authorList>
            <person name="Hovde B."/>
        </authorList>
    </citation>
    <scope>NUCLEOTIDE SEQUENCE [LARGE SCALE GENOMIC DNA]</scope>
    <source>
        <strain evidence="3 4">CCMP1776</strain>
    </source>
</reference>
<dbReference type="OrthoDB" id="417450at2759"/>
<dbReference type="Proteomes" id="UP000355283">
    <property type="component" value="Unassembled WGS sequence"/>
</dbReference>